<sequence length="350" mass="38588">MRVLTPALITLLMLGVIGLLVLFYIVKTFFWVGEAPEPVSTVRTVPMASADIPAGTYITSDHIVNGRLDESKMTRETILNKDAIIGRYAKKDIPQAQAIETNQLYAPDERPPLEMNPGMRALTIGLGNSTDLVDGLIKPDDYVDVHLSINDNQGDARYRGGFTMTMFKGVRVLAINRMTQRTDLSRGANTITFEVTPMQANIMLEAQKHGEIVVTYAPDGPGSGGVDVAEADRAYFEEILGLPEPPEKDKPFLTEIWRRGSRSVIGYGDEWDDNYDDNWNRATPWIETPGWAPPRNNNGGYGNGYQGRGGYNGYRGTQVSPPTPSNPETQQNPNTVNSQLRSNGRLNPSA</sequence>
<gene>
    <name evidence="4" type="ORF">Pan54_02550</name>
</gene>
<dbReference type="SMART" id="SM00858">
    <property type="entry name" value="SAF"/>
    <property type="match status" value="1"/>
</dbReference>
<evidence type="ECO:0000256" key="1">
    <source>
        <dbReference type="SAM" id="MobiDB-lite"/>
    </source>
</evidence>
<proteinExistence type="predicted"/>
<dbReference type="NCBIfam" id="TIGR03177">
    <property type="entry name" value="pilus_cpaB"/>
    <property type="match status" value="1"/>
</dbReference>
<comment type="caution">
    <text evidence="4">The sequence shown here is derived from an EMBL/GenBank/DDBJ whole genome shotgun (WGS) entry which is preliminary data.</text>
</comment>
<protein>
    <recommendedName>
        <fullName evidence="3">SAF domain-containing protein</fullName>
    </recommendedName>
</protein>
<dbReference type="AlphaFoldDB" id="A0A5C5X9R6"/>
<dbReference type="InterPro" id="IPR017592">
    <property type="entry name" value="Pilus_assmbl_Flp-typ_CpaB"/>
</dbReference>
<feature type="compositionally biased region" description="Gly residues" evidence="1">
    <location>
        <begin position="299"/>
        <end position="313"/>
    </location>
</feature>
<dbReference type="EMBL" id="SJPG01000001">
    <property type="protein sequence ID" value="TWT59548.1"/>
    <property type="molecule type" value="Genomic_DNA"/>
</dbReference>
<dbReference type="InterPro" id="IPR031571">
    <property type="entry name" value="RcpC_dom"/>
</dbReference>
<evidence type="ECO:0000256" key="2">
    <source>
        <dbReference type="SAM" id="Phobius"/>
    </source>
</evidence>
<evidence type="ECO:0000313" key="5">
    <source>
        <dbReference type="Proteomes" id="UP000316095"/>
    </source>
</evidence>
<feature type="region of interest" description="Disordered" evidence="1">
    <location>
        <begin position="286"/>
        <end position="350"/>
    </location>
</feature>
<dbReference type="OrthoDB" id="163768at2"/>
<dbReference type="Gene3D" id="3.90.1210.10">
    <property type="entry name" value="Antifreeze-like/N-acetylneuraminic acid synthase C-terminal domain"/>
    <property type="match status" value="1"/>
</dbReference>
<keyword evidence="2" id="KW-0472">Membrane</keyword>
<reference evidence="4 5" key="1">
    <citation type="submission" date="2019-02" db="EMBL/GenBank/DDBJ databases">
        <title>Deep-cultivation of Planctomycetes and their phenomic and genomic characterization uncovers novel biology.</title>
        <authorList>
            <person name="Wiegand S."/>
            <person name="Jogler M."/>
            <person name="Boedeker C."/>
            <person name="Pinto D."/>
            <person name="Vollmers J."/>
            <person name="Rivas-Marin E."/>
            <person name="Kohn T."/>
            <person name="Peeters S.H."/>
            <person name="Heuer A."/>
            <person name="Rast P."/>
            <person name="Oberbeckmann S."/>
            <person name="Bunk B."/>
            <person name="Jeske O."/>
            <person name="Meyerdierks A."/>
            <person name="Storesund J.E."/>
            <person name="Kallscheuer N."/>
            <person name="Luecker S."/>
            <person name="Lage O.M."/>
            <person name="Pohl T."/>
            <person name="Merkel B.J."/>
            <person name="Hornburger P."/>
            <person name="Mueller R.-W."/>
            <person name="Bruemmer F."/>
            <person name="Labrenz M."/>
            <person name="Spormann A.M."/>
            <person name="Op Den Camp H."/>
            <person name="Overmann J."/>
            <person name="Amann R."/>
            <person name="Jetten M.S.M."/>
            <person name="Mascher T."/>
            <person name="Medema M.H."/>
            <person name="Devos D.P."/>
            <person name="Kaster A.-K."/>
            <person name="Ovreas L."/>
            <person name="Rohde M."/>
            <person name="Galperin M.Y."/>
            <person name="Jogler C."/>
        </authorList>
    </citation>
    <scope>NUCLEOTIDE SEQUENCE [LARGE SCALE GENOMIC DNA]</scope>
    <source>
        <strain evidence="4 5">Pan54</strain>
    </source>
</reference>
<feature type="domain" description="SAF" evidence="3">
    <location>
        <begin position="43"/>
        <end position="105"/>
    </location>
</feature>
<dbReference type="Pfam" id="PF16976">
    <property type="entry name" value="RcpC"/>
    <property type="match status" value="1"/>
</dbReference>
<name>A0A5C5X9R6_9PLAN</name>
<dbReference type="Proteomes" id="UP000316095">
    <property type="component" value="Unassembled WGS sequence"/>
</dbReference>
<dbReference type="RefSeq" id="WP_146501705.1">
    <property type="nucleotide sequence ID" value="NZ_SJPG01000001.1"/>
</dbReference>
<organism evidence="4 5">
    <name type="scientific">Rubinisphaera italica</name>
    <dbReference type="NCBI Taxonomy" id="2527969"/>
    <lineage>
        <taxon>Bacteria</taxon>
        <taxon>Pseudomonadati</taxon>
        <taxon>Planctomycetota</taxon>
        <taxon>Planctomycetia</taxon>
        <taxon>Planctomycetales</taxon>
        <taxon>Planctomycetaceae</taxon>
        <taxon>Rubinisphaera</taxon>
    </lineage>
</organism>
<dbReference type="Pfam" id="PF08666">
    <property type="entry name" value="SAF"/>
    <property type="match status" value="1"/>
</dbReference>
<keyword evidence="5" id="KW-1185">Reference proteome</keyword>
<feature type="transmembrane region" description="Helical" evidence="2">
    <location>
        <begin position="7"/>
        <end position="26"/>
    </location>
</feature>
<keyword evidence="2" id="KW-1133">Transmembrane helix</keyword>
<evidence type="ECO:0000313" key="4">
    <source>
        <dbReference type="EMBL" id="TWT59548.1"/>
    </source>
</evidence>
<feature type="compositionally biased region" description="Polar residues" evidence="1">
    <location>
        <begin position="326"/>
        <end position="350"/>
    </location>
</feature>
<keyword evidence="2" id="KW-0812">Transmembrane</keyword>
<dbReference type="InterPro" id="IPR013974">
    <property type="entry name" value="SAF"/>
</dbReference>
<evidence type="ECO:0000259" key="3">
    <source>
        <dbReference type="SMART" id="SM00858"/>
    </source>
</evidence>
<dbReference type="CDD" id="cd11614">
    <property type="entry name" value="SAF_CpaB_FlgA_like"/>
    <property type="match status" value="1"/>
</dbReference>
<accession>A0A5C5X9R6</accession>